<feature type="transmembrane region" description="Helical" evidence="2">
    <location>
        <begin position="331"/>
        <end position="350"/>
    </location>
</feature>
<dbReference type="GO" id="GO:0005886">
    <property type="term" value="C:plasma membrane"/>
    <property type="evidence" value="ECO:0007669"/>
    <property type="project" value="TreeGrafter"/>
</dbReference>
<feature type="compositionally biased region" description="Low complexity" evidence="1">
    <location>
        <begin position="751"/>
        <end position="765"/>
    </location>
</feature>
<dbReference type="EMBL" id="FZNW01000034">
    <property type="protein sequence ID" value="SNR92282.1"/>
    <property type="molecule type" value="Genomic_DNA"/>
</dbReference>
<feature type="region of interest" description="Disordered" evidence="1">
    <location>
        <begin position="751"/>
        <end position="772"/>
    </location>
</feature>
<protein>
    <recommendedName>
        <fullName evidence="5">Membrane transport protein MMPL domain-containing protein</fullName>
    </recommendedName>
</protein>
<evidence type="ECO:0000256" key="2">
    <source>
        <dbReference type="SAM" id="Phobius"/>
    </source>
</evidence>
<reference evidence="3 4" key="1">
    <citation type="submission" date="2017-06" db="EMBL/GenBank/DDBJ databases">
        <authorList>
            <person name="Kim H.J."/>
            <person name="Triplett B.A."/>
        </authorList>
    </citation>
    <scope>NUCLEOTIDE SEQUENCE [LARGE SCALE GENOMIC DNA]</scope>
    <source>
        <strain evidence="3 4">DSM 45207</strain>
    </source>
</reference>
<accession>A0A239AA49</accession>
<dbReference type="SUPFAM" id="SSF82866">
    <property type="entry name" value="Multidrug efflux transporter AcrB transmembrane domain"/>
    <property type="match status" value="2"/>
</dbReference>
<feature type="transmembrane region" description="Helical" evidence="2">
    <location>
        <begin position="356"/>
        <end position="374"/>
    </location>
</feature>
<feature type="transmembrane region" description="Helical" evidence="2">
    <location>
        <begin position="697"/>
        <end position="720"/>
    </location>
</feature>
<feature type="transmembrane region" description="Helical" evidence="2">
    <location>
        <begin position="302"/>
        <end position="322"/>
    </location>
</feature>
<dbReference type="PANTHER" id="PTHR33406:SF13">
    <property type="entry name" value="MEMBRANE PROTEIN YDFJ"/>
    <property type="match status" value="1"/>
</dbReference>
<keyword evidence="2" id="KW-0812">Transmembrane</keyword>
<evidence type="ECO:0000256" key="1">
    <source>
        <dbReference type="SAM" id="MobiDB-lite"/>
    </source>
</evidence>
<sequence length="772" mass="79826">MLFIVGLAAVGGAVQLRTDTGPGSFLPAGDETLRQLEDAAGSFGGDPVVVLVESEEPRELLAPGQLPRLAQLEGELANLDDASVVYGPGTVLNQIAGSAQNMLAALSGHRDGLRERALEQAREEGASEEEAEAEADAAVAEFDRRYGSLLVQGLPAGLPTLHNPAFVDQVIFGGEDAPQPRWNFVVPRGDAVSILVRPREGLDQAGIEGLVDEVGSRVQGAELAAERVTVTGVPAVTAGLGERVRQEIPLLGGLAVGLIGASYLLVPWIRRRRRRLLPLAATLGATTVVLAGFGWLDRPLSLGVIAFLPILVGIGSDFPAYLSQPGTRRPAIVAALASATAFASLAVVPLPFVRDLGLALAAGQLVALGLALVAQRWWLAARGGGGAGSGDDLGGEVAPEQGGVGVETTGGGSSAAGVMGMARRRWVSRVGVAVLVGSVAVAGWSGLAQLEVEAQPDRLAEGLPAIEDARHAERVLGASGEVQVLVRGQDVATPEALGWMRQAQDELVTQHGDRLRPILTPPSLLAFLGPEPTEEQLAAGLQWMPEYLTQAVIRSDQRRASMSFQLGLQDLAEQKQLIDQVRADLPPLPEGLEADVVGLPVAAARGYELVSGDRYLANGVGVLGAGAVLLLGLARRMDAVRAVLAAGLATGWGIAALWVLNVALTPLTMAVGSLTTAIACAYTVMLRQSAGTGSWRLRRTVAVAALSAALGYLALTASGVAVLREFGLVLAGAVALSFAAAHLVVWLTGPRASSPDSAPQADSPRVTTEATV</sequence>
<feature type="transmembrane region" description="Helical" evidence="2">
    <location>
        <begin position="276"/>
        <end position="296"/>
    </location>
</feature>
<proteinExistence type="predicted"/>
<dbReference type="PANTHER" id="PTHR33406">
    <property type="entry name" value="MEMBRANE PROTEIN MJ1562-RELATED"/>
    <property type="match status" value="1"/>
</dbReference>
<keyword evidence="2" id="KW-0472">Membrane</keyword>
<organism evidence="3 4">
    <name type="scientific">Haloechinothrix alba</name>
    <dbReference type="NCBI Taxonomy" id="664784"/>
    <lineage>
        <taxon>Bacteria</taxon>
        <taxon>Bacillati</taxon>
        <taxon>Actinomycetota</taxon>
        <taxon>Actinomycetes</taxon>
        <taxon>Pseudonocardiales</taxon>
        <taxon>Pseudonocardiaceae</taxon>
        <taxon>Haloechinothrix</taxon>
    </lineage>
</organism>
<feature type="transmembrane region" description="Helical" evidence="2">
    <location>
        <begin position="640"/>
        <end position="660"/>
    </location>
</feature>
<evidence type="ECO:0008006" key="5">
    <source>
        <dbReference type="Google" id="ProtNLM"/>
    </source>
</evidence>
<evidence type="ECO:0000313" key="3">
    <source>
        <dbReference type="EMBL" id="SNR92282.1"/>
    </source>
</evidence>
<gene>
    <name evidence="3" type="ORF">SAMN06265360_1343</name>
</gene>
<feature type="transmembrane region" description="Helical" evidence="2">
    <location>
        <begin position="726"/>
        <end position="747"/>
    </location>
</feature>
<dbReference type="OrthoDB" id="3609669at2"/>
<keyword evidence="4" id="KW-1185">Reference proteome</keyword>
<dbReference type="Proteomes" id="UP000198348">
    <property type="component" value="Unassembled WGS sequence"/>
</dbReference>
<name>A0A239AA49_9PSEU</name>
<feature type="transmembrane region" description="Helical" evidence="2">
    <location>
        <begin position="615"/>
        <end position="633"/>
    </location>
</feature>
<feature type="transmembrane region" description="Helical" evidence="2">
    <location>
        <begin position="426"/>
        <end position="447"/>
    </location>
</feature>
<evidence type="ECO:0000313" key="4">
    <source>
        <dbReference type="Proteomes" id="UP000198348"/>
    </source>
</evidence>
<dbReference type="AlphaFoldDB" id="A0A239AA49"/>
<feature type="transmembrane region" description="Helical" evidence="2">
    <location>
        <begin position="666"/>
        <end position="685"/>
    </location>
</feature>
<keyword evidence="2" id="KW-1133">Transmembrane helix</keyword>
<dbReference type="RefSeq" id="WP_089303374.1">
    <property type="nucleotide sequence ID" value="NZ_FZNW01000034.1"/>
</dbReference>
<dbReference type="InterPro" id="IPR050545">
    <property type="entry name" value="Mycobact_MmpL"/>
</dbReference>
<feature type="transmembrane region" description="Helical" evidence="2">
    <location>
        <begin position="250"/>
        <end position="269"/>
    </location>
</feature>